<name>A0ABX2NPU5_9BURK</name>
<dbReference type="Pfam" id="PF15579">
    <property type="entry name" value="Imm52"/>
    <property type="match status" value="1"/>
</dbReference>
<protein>
    <recommendedName>
        <fullName evidence="1">Immunity protein 52 domain-containing protein</fullName>
    </recommendedName>
</protein>
<evidence type="ECO:0000259" key="1">
    <source>
        <dbReference type="Pfam" id="PF15579"/>
    </source>
</evidence>
<organism evidence="2 3">
    <name type="scientific">Paraburkholderia youngii</name>
    <dbReference type="NCBI Taxonomy" id="2782701"/>
    <lineage>
        <taxon>Bacteria</taxon>
        <taxon>Pseudomonadati</taxon>
        <taxon>Pseudomonadota</taxon>
        <taxon>Betaproteobacteria</taxon>
        <taxon>Burkholderiales</taxon>
        <taxon>Burkholderiaceae</taxon>
        <taxon>Paraburkholderia</taxon>
    </lineage>
</organism>
<dbReference type="Proteomes" id="UP000821598">
    <property type="component" value="Unassembled WGS sequence"/>
</dbReference>
<gene>
    <name evidence="2" type="ORF">FSB64_21165</name>
</gene>
<keyword evidence="3" id="KW-1185">Reference proteome</keyword>
<accession>A0ABX2NPU5</accession>
<dbReference type="EMBL" id="VOMC01000022">
    <property type="protein sequence ID" value="NVI06228.1"/>
    <property type="molecule type" value="Genomic_DNA"/>
</dbReference>
<sequence>MQDQIKTQGTIVRANRSARLMWYFQTPKTRTCCELSQPTAFLLPINRESAMNLFSQHRDADNIPSRAFLFHFERLRPVIELLARKDRLLENWYLKGGDLGEALKYRAYEDDRPTKDAMNEVADRYKGKADDAPKTIGIWNGTQVDDSGAAFSISIDGGRLLPQSFELAMDEKSHASSRLGGFRSVAEVVAKIAEIYDSFYVTFGPRRYFEKQVFDDRPGVSWMLYLPNVLTLPQVPEARDLIPVIRDGNQQGTIVVSVTDEVFDVHNREHVKAANDIEIRLADQDLLPRFVDL</sequence>
<reference evidence="2 3" key="1">
    <citation type="submission" date="2019-08" db="EMBL/GenBank/DDBJ databases">
        <title>Paraburkholderia simonii sp. nov. and P. youngii sp. nov. Brazilian and Mexican Mimosa-associated rhizobia.</title>
        <authorList>
            <person name="Mavima L."/>
            <person name="Beukes C.W."/>
            <person name="Palmer M."/>
            <person name="De Meyer S.E."/>
            <person name="James E.K."/>
            <person name="Maluk M."/>
            <person name="Avontuur J.R."/>
            <person name="Chan W.Y."/>
            <person name="Venter S.N."/>
            <person name="Steenkamp E.T."/>
        </authorList>
    </citation>
    <scope>NUCLEOTIDE SEQUENCE [LARGE SCALE GENOMIC DNA]</scope>
    <source>
        <strain evidence="2 3">JPY454</strain>
    </source>
</reference>
<evidence type="ECO:0000313" key="3">
    <source>
        <dbReference type="Proteomes" id="UP000821598"/>
    </source>
</evidence>
<feature type="domain" description="Immunity protein 52" evidence="1">
    <location>
        <begin position="74"/>
        <end position="287"/>
    </location>
</feature>
<evidence type="ECO:0000313" key="2">
    <source>
        <dbReference type="EMBL" id="NVI06228.1"/>
    </source>
</evidence>
<proteinExistence type="predicted"/>
<comment type="caution">
    <text evidence="2">The sequence shown here is derived from an EMBL/GenBank/DDBJ whole genome shotgun (WGS) entry which is preliminary data.</text>
</comment>
<dbReference type="InterPro" id="IPR028969">
    <property type="entry name" value="Imm52"/>
</dbReference>